<comment type="caution">
    <text evidence="8">The sequence shown here is derived from an EMBL/GenBank/DDBJ whole genome shotgun (WGS) entry which is preliminary data.</text>
</comment>
<feature type="compositionally biased region" description="Polar residues" evidence="7">
    <location>
        <begin position="161"/>
        <end position="174"/>
    </location>
</feature>
<dbReference type="GO" id="GO:0031511">
    <property type="term" value="C:Mis6-Sim4 complex"/>
    <property type="evidence" value="ECO:0007669"/>
    <property type="project" value="TreeGrafter"/>
</dbReference>
<dbReference type="Pfam" id="PF09496">
    <property type="entry name" value="CENP-O"/>
    <property type="match status" value="1"/>
</dbReference>
<organism evidence="8 9">
    <name type="scientific">Cyberlindnera fabianii</name>
    <name type="common">Yeast</name>
    <name type="synonym">Hansenula fabianii</name>
    <dbReference type="NCBI Taxonomy" id="36022"/>
    <lineage>
        <taxon>Eukaryota</taxon>
        <taxon>Fungi</taxon>
        <taxon>Dikarya</taxon>
        <taxon>Ascomycota</taxon>
        <taxon>Saccharomycotina</taxon>
        <taxon>Saccharomycetes</taxon>
        <taxon>Phaffomycetales</taxon>
        <taxon>Phaffomycetaceae</taxon>
        <taxon>Cyberlindnera</taxon>
    </lineage>
</organism>
<dbReference type="Proteomes" id="UP000189513">
    <property type="component" value="Unassembled WGS sequence"/>
</dbReference>
<feature type="region of interest" description="Disordered" evidence="7">
    <location>
        <begin position="158"/>
        <end position="242"/>
    </location>
</feature>
<gene>
    <name evidence="8" type="ORF">BON22_4469</name>
</gene>
<feature type="compositionally biased region" description="Basic and acidic residues" evidence="7">
    <location>
        <begin position="439"/>
        <end position="452"/>
    </location>
</feature>
<comment type="subcellular location">
    <subcellularLocation>
        <location evidence="2">Chromosome</location>
        <location evidence="2">Centromere</location>
    </subcellularLocation>
    <subcellularLocation>
        <location evidence="1">Nucleus</location>
    </subcellularLocation>
</comment>
<evidence type="ECO:0000256" key="7">
    <source>
        <dbReference type="SAM" id="MobiDB-lite"/>
    </source>
</evidence>
<feature type="region of interest" description="Disordered" evidence="7">
    <location>
        <begin position="104"/>
        <end position="126"/>
    </location>
</feature>
<keyword evidence="6" id="KW-0137">Centromere</keyword>
<feature type="compositionally biased region" description="Polar residues" evidence="7">
    <location>
        <begin position="182"/>
        <end position="199"/>
    </location>
</feature>
<feature type="region of interest" description="Disordered" evidence="7">
    <location>
        <begin position="268"/>
        <end position="295"/>
    </location>
</feature>
<keyword evidence="9" id="KW-1185">Reference proteome</keyword>
<evidence type="ECO:0000313" key="8">
    <source>
        <dbReference type="EMBL" id="ONH65551.1"/>
    </source>
</evidence>
<feature type="region of interest" description="Disordered" evidence="7">
    <location>
        <begin position="1"/>
        <end position="22"/>
    </location>
</feature>
<protein>
    <submittedName>
        <fullName evidence="8">Central kinetochore subunit MCM21</fullName>
    </submittedName>
</protein>
<evidence type="ECO:0000256" key="4">
    <source>
        <dbReference type="ARBA" id="ARBA00022454"/>
    </source>
</evidence>
<accession>A0A1V2L3C2</accession>
<keyword evidence="4" id="KW-0158">Chromosome</keyword>
<evidence type="ECO:0000313" key="9">
    <source>
        <dbReference type="Proteomes" id="UP000189513"/>
    </source>
</evidence>
<dbReference type="VEuPathDB" id="FungiDB:BON22_4469"/>
<dbReference type="InterPro" id="IPR018464">
    <property type="entry name" value="CENP-O"/>
</dbReference>
<evidence type="ECO:0000256" key="6">
    <source>
        <dbReference type="ARBA" id="ARBA00023328"/>
    </source>
</evidence>
<sequence length="658" mass="74136">MTAPFKEDNADKSTMKQDMSKIQHEKKLLESRVGLLNNELETWKKKASNQRTLEKENMTLKNQVQKLTTQLSTSKNETNKKIQELVTMKTALENKVGLAKQNIKSLKEKERARSPIKPTSNTLLSPVKVTSTPASHEKLGMKKPLVSNFSVSPFLTKRRQTTPAKSHGSSSSLAQLPLHGQMDSSTPVSKPILSQSTPEATKPRSPLKLSNTNPVKPSGLKNLISPDKAAGSTTVNGSQKQKKASFFDVDDDEDDDFFGNAVKKPVTKGAETPLAAADTTTTGGTKKRKKKIGTKPIAEEDVEEENLKFSPLKRVKLMDTLGGISPLKKRNKERGLRRVAPETITCFNHRTIHTPQQGTTAGRQCPESKAFNKISNPWSMKLQQKKADLMKQIEKARKKRPVGRSYDQLLKLLHTPNKSPPKKTRLSEKSPEPSTSAQAERDLRRKRRIEEDYVEPDPIKHEFFDESISKYFQQPKKAKTASASSVVDHSEKINNVLLENVYRMIGITAFPAHNPSSAHLKTPPELLGVRIEVFNELDLYFETAHYFLLEKNSKTEKWRILHHTVPAFVQVHELATEYDGLEDTQLLKFLKTVRNILNKTSLKHQYLDKIKKEMRKHVKMLQKDIAMDNLKFTLEIGDAVANVVMKCDIDDVVSCTQA</sequence>
<evidence type="ECO:0000256" key="1">
    <source>
        <dbReference type="ARBA" id="ARBA00004123"/>
    </source>
</evidence>
<dbReference type="EMBL" id="MPUK01000010">
    <property type="protein sequence ID" value="ONH65551.1"/>
    <property type="molecule type" value="Genomic_DNA"/>
</dbReference>
<keyword evidence="5" id="KW-0539">Nucleus</keyword>
<evidence type="ECO:0000256" key="5">
    <source>
        <dbReference type="ARBA" id="ARBA00023242"/>
    </source>
</evidence>
<dbReference type="AlphaFoldDB" id="A0A1V2L3C2"/>
<dbReference type="PANTHER" id="PTHR14582:SF1">
    <property type="entry name" value="CENTROMERE PROTEIN O"/>
    <property type="match status" value="1"/>
</dbReference>
<dbReference type="PANTHER" id="PTHR14582">
    <property type="entry name" value="INNER KINETOCHORE SUBUNIT MAL2"/>
    <property type="match status" value="1"/>
</dbReference>
<comment type="similarity">
    <text evidence="3">Belongs to the CENP-O/MCM21 family.</text>
</comment>
<dbReference type="GO" id="GO:0005634">
    <property type="term" value="C:nucleus"/>
    <property type="evidence" value="ECO:0007669"/>
    <property type="project" value="UniProtKB-SubCell"/>
</dbReference>
<evidence type="ECO:0000256" key="3">
    <source>
        <dbReference type="ARBA" id="ARBA00007321"/>
    </source>
</evidence>
<reference evidence="9" key="1">
    <citation type="journal article" date="2017" name="Genome Announc.">
        <title>Genome sequences of Cyberlindnera fabianii 65, Pichia kudriavzevii 129, and Saccharomyces cerevisiae 131 isolated from fermented masau fruits in Zimbabwe.</title>
        <authorList>
            <person name="van Rijswijck I.M.H."/>
            <person name="Derks M.F.L."/>
            <person name="Abee T."/>
            <person name="de Ridder D."/>
            <person name="Smid E.J."/>
        </authorList>
    </citation>
    <scope>NUCLEOTIDE SEQUENCE [LARGE SCALE GENOMIC DNA]</scope>
    <source>
        <strain evidence="9">65</strain>
    </source>
</reference>
<feature type="compositionally biased region" description="Polar residues" evidence="7">
    <location>
        <begin position="117"/>
        <end position="126"/>
    </location>
</feature>
<proteinExistence type="inferred from homology"/>
<name>A0A1V2L3C2_CYBFA</name>
<evidence type="ECO:0000256" key="2">
    <source>
        <dbReference type="ARBA" id="ARBA00004584"/>
    </source>
</evidence>
<feature type="region of interest" description="Disordered" evidence="7">
    <location>
        <begin position="411"/>
        <end position="452"/>
    </location>
</feature>